<proteinExistence type="predicted"/>
<dbReference type="GO" id="GO:0005840">
    <property type="term" value="C:ribosome"/>
    <property type="evidence" value="ECO:0007669"/>
    <property type="project" value="UniProtKB-KW"/>
</dbReference>
<feature type="domain" description="Ribosomal protein eL8/eL30/eS12/Gadd45" evidence="1">
    <location>
        <begin position="5"/>
        <end position="93"/>
    </location>
</feature>
<evidence type="ECO:0000313" key="3">
    <source>
        <dbReference type="Proteomes" id="UP000287361"/>
    </source>
</evidence>
<evidence type="ECO:0000313" key="2">
    <source>
        <dbReference type="EMBL" id="GCB28391.1"/>
    </source>
</evidence>
<sequence length="110" mass="12062">MNKFFSLLGLCKRAGKLVAGEVAAEQAVRKKQAYLLILAQDASKNTKKKFTNSAVYYELPLAEIGTKEELGRAIGAEMRSIIAITEKGFAKKLKELADDNIENRTKVGEG</sequence>
<name>A0A401LA02_9FIRM</name>
<keyword evidence="3" id="KW-1185">Reference proteome</keyword>
<dbReference type="InterPro" id="IPR029064">
    <property type="entry name" value="Ribosomal_eL30-like_sf"/>
</dbReference>
<reference evidence="2 3" key="1">
    <citation type="submission" date="2018-10" db="EMBL/GenBank/DDBJ databases">
        <title>Draft Genome Sequence of Anaerotignum sp. KCTC 15736.</title>
        <authorList>
            <person name="Choi S.H."/>
            <person name="Kim J.S."/>
            <person name="Kang S.W."/>
            <person name="Lee J.S."/>
            <person name="Park S.H."/>
        </authorList>
    </citation>
    <scope>NUCLEOTIDE SEQUENCE [LARGE SCALE GENOMIC DNA]</scope>
    <source>
        <strain evidence="2 3">KCTC 15736</strain>
    </source>
</reference>
<dbReference type="SUPFAM" id="SSF55315">
    <property type="entry name" value="L30e-like"/>
    <property type="match status" value="1"/>
</dbReference>
<keyword evidence="2" id="KW-0689">Ribosomal protein</keyword>
<evidence type="ECO:0000259" key="1">
    <source>
        <dbReference type="Pfam" id="PF01248"/>
    </source>
</evidence>
<dbReference type="AlphaFoldDB" id="A0A401LA02"/>
<protein>
    <submittedName>
        <fullName evidence="2">50S ribosomal protein L7ae</fullName>
    </submittedName>
</protein>
<accession>A0A401LA02</accession>
<dbReference type="Pfam" id="PF01248">
    <property type="entry name" value="Ribosomal_L7Ae"/>
    <property type="match status" value="1"/>
</dbReference>
<dbReference type="InterPro" id="IPR004038">
    <property type="entry name" value="Ribosomal_eL8/eL30/eS12/Gad45"/>
</dbReference>
<dbReference type="Gene3D" id="3.30.1330.30">
    <property type="match status" value="1"/>
</dbReference>
<dbReference type="OrthoDB" id="9794863at2"/>
<gene>
    <name evidence="2" type="ORF">KGMB03357_00520</name>
</gene>
<dbReference type="EMBL" id="BHVZ01000001">
    <property type="protein sequence ID" value="GCB28391.1"/>
    <property type="molecule type" value="Genomic_DNA"/>
</dbReference>
<dbReference type="Proteomes" id="UP000287361">
    <property type="component" value="Unassembled WGS sequence"/>
</dbReference>
<organism evidence="2 3">
    <name type="scientific">Anaerotignum faecicola</name>
    <dbReference type="NCBI Taxonomy" id="2358141"/>
    <lineage>
        <taxon>Bacteria</taxon>
        <taxon>Bacillati</taxon>
        <taxon>Bacillota</taxon>
        <taxon>Clostridia</taxon>
        <taxon>Lachnospirales</taxon>
        <taxon>Anaerotignaceae</taxon>
        <taxon>Anaerotignum</taxon>
    </lineage>
</organism>
<keyword evidence="2" id="KW-0687">Ribonucleoprotein</keyword>
<comment type="caution">
    <text evidence="2">The sequence shown here is derived from an EMBL/GenBank/DDBJ whole genome shotgun (WGS) entry which is preliminary data.</text>
</comment>
<dbReference type="NCBIfam" id="NF004078">
    <property type="entry name" value="PRK05583.1"/>
    <property type="match status" value="1"/>
</dbReference>